<reference evidence="5 6" key="1">
    <citation type="submission" date="2019-02" db="EMBL/GenBank/DDBJ databases">
        <title>Deep-cultivation of Planctomycetes and their phenomic and genomic characterization uncovers novel biology.</title>
        <authorList>
            <person name="Wiegand S."/>
            <person name="Jogler M."/>
            <person name="Boedeker C."/>
            <person name="Pinto D."/>
            <person name="Vollmers J."/>
            <person name="Rivas-Marin E."/>
            <person name="Kohn T."/>
            <person name="Peeters S.H."/>
            <person name="Heuer A."/>
            <person name="Rast P."/>
            <person name="Oberbeckmann S."/>
            <person name="Bunk B."/>
            <person name="Jeske O."/>
            <person name="Meyerdierks A."/>
            <person name="Storesund J.E."/>
            <person name="Kallscheuer N."/>
            <person name="Luecker S."/>
            <person name="Lage O.M."/>
            <person name="Pohl T."/>
            <person name="Merkel B.J."/>
            <person name="Hornburger P."/>
            <person name="Mueller R.-W."/>
            <person name="Bruemmer F."/>
            <person name="Labrenz M."/>
            <person name="Spormann A.M."/>
            <person name="Op den Camp H."/>
            <person name="Overmann J."/>
            <person name="Amann R."/>
            <person name="Jetten M.S.M."/>
            <person name="Mascher T."/>
            <person name="Medema M.H."/>
            <person name="Devos D.P."/>
            <person name="Kaster A.-K."/>
            <person name="Ovreas L."/>
            <person name="Rohde M."/>
            <person name="Galperin M.Y."/>
            <person name="Jogler C."/>
        </authorList>
    </citation>
    <scope>NUCLEOTIDE SEQUENCE [LARGE SCALE GENOMIC DNA]</scope>
    <source>
        <strain evidence="5 6">ETA_A8</strain>
    </source>
</reference>
<dbReference type="KEGG" id="aagg:ETAA8_11810"/>
<dbReference type="SUPFAM" id="SSF55781">
    <property type="entry name" value="GAF domain-like"/>
    <property type="match status" value="1"/>
</dbReference>
<evidence type="ECO:0000256" key="2">
    <source>
        <dbReference type="SAM" id="MobiDB-lite"/>
    </source>
</evidence>
<feature type="coiled-coil region" evidence="1">
    <location>
        <begin position="456"/>
        <end position="483"/>
    </location>
</feature>
<dbReference type="Gene3D" id="2.40.50.100">
    <property type="match status" value="1"/>
</dbReference>
<dbReference type="Gene3D" id="1.10.287.470">
    <property type="entry name" value="Helix hairpin bin"/>
    <property type="match status" value="1"/>
</dbReference>
<feature type="region of interest" description="Disordered" evidence="2">
    <location>
        <begin position="484"/>
        <end position="505"/>
    </location>
</feature>
<dbReference type="Pfam" id="PF01590">
    <property type="entry name" value="GAF"/>
    <property type="match status" value="1"/>
</dbReference>
<dbReference type="Gene3D" id="3.30.450.40">
    <property type="match status" value="2"/>
</dbReference>
<evidence type="ECO:0000259" key="4">
    <source>
        <dbReference type="Pfam" id="PF01590"/>
    </source>
</evidence>
<organism evidence="5 6">
    <name type="scientific">Anatilimnocola aggregata</name>
    <dbReference type="NCBI Taxonomy" id="2528021"/>
    <lineage>
        <taxon>Bacteria</taxon>
        <taxon>Pseudomonadati</taxon>
        <taxon>Planctomycetota</taxon>
        <taxon>Planctomycetia</taxon>
        <taxon>Pirellulales</taxon>
        <taxon>Pirellulaceae</taxon>
        <taxon>Anatilimnocola</taxon>
    </lineage>
</organism>
<feature type="domain" description="GAF" evidence="4">
    <location>
        <begin position="199"/>
        <end position="359"/>
    </location>
</feature>
<evidence type="ECO:0000313" key="6">
    <source>
        <dbReference type="Proteomes" id="UP000315017"/>
    </source>
</evidence>
<dbReference type="InterPro" id="IPR003018">
    <property type="entry name" value="GAF"/>
</dbReference>
<sequence length="680" mass="75783">MSQLNSDTIEKTKQQIRGLVGEIQQLSKSDLSPDEFYAAFLQRVIGALAAVGGAVWVLGEGKKPTLAYQVNISPTLMDAESEDATKHSKLLEYIVNTNQPQLIPPLSSAGDERLGGNPTRQLMVVSPLGHDGSVEGLIEIFQRPDTQPNTQRGYLNFLKQMCDISAEWFKNRKLGQLTDKHSLWSEADQFSRSVHESLDLRDTCYTIVNEGRRLLGVDRVSVAIKKGGKCFVEAVSGQDTVDSRSNVMTMLGTLATRVAASGEPLWYMGSTEDMPPQIEEALEEYVDHSYTKSLTVLPLRKPRSVETGVANATGESSQALGAIIGVLIVEQIESEIPRQVLDPRLDLVFEHSARALSNSIEHNTLFLMPVWKAIGHSQAMVHARNLPKTLTIGGAVLAVLLALFIIPWDFNMTATGSLQPVVSNHVFVPERTVVQEVLVDNNSLVEAGQTLVVLRSDELQQEMKRVDGELRAKNEQLNAIRQRLTNTSNPTTPQERARDQADQSSVEVEIRSLKAQYDLLLGREEKLTVRSPIKGRVITWDAKRQLMNRPVETGQVLLTVAAENTDWELELYMPERRVSHLVKHRAKNPGQPVKVDYILMTEPGTSHYGTVQDVHWMAEPHEQQGHMVRVRVKTDPKDLRIETARPGASVTAHVDCGDTVLGWALFHEAWEYVEANLLFW</sequence>
<evidence type="ECO:0000313" key="5">
    <source>
        <dbReference type="EMBL" id="QDU26107.1"/>
    </source>
</evidence>
<dbReference type="Proteomes" id="UP000315017">
    <property type="component" value="Chromosome"/>
</dbReference>
<dbReference type="RefSeq" id="WP_202921583.1">
    <property type="nucleotide sequence ID" value="NZ_CP036274.1"/>
</dbReference>
<dbReference type="AlphaFoldDB" id="A0A517Y7A2"/>
<dbReference type="PANTHER" id="PTHR30367:SF1">
    <property type="entry name" value="MULTIDRUG RESISTANCE PROTEIN MDTN"/>
    <property type="match status" value="1"/>
</dbReference>
<feature type="compositionally biased region" description="Polar residues" evidence="2">
    <location>
        <begin position="484"/>
        <end position="494"/>
    </location>
</feature>
<keyword evidence="3" id="KW-1133">Transmembrane helix</keyword>
<feature type="transmembrane region" description="Helical" evidence="3">
    <location>
        <begin position="390"/>
        <end position="408"/>
    </location>
</feature>
<dbReference type="EMBL" id="CP036274">
    <property type="protein sequence ID" value="QDU26107.1"/>
    <property type="molecule type" value="Genomic_DNA"/>
</dbReference>
<feature type="transmembrane region" description="Helical" evidence="3">
    <location>
        <begin position="36"/>
        <end position="58"/>
    </location>
</feature>
<keyword evidence="3" id="KW-0472">Membrane</keyword>
<gene>
    <name evidence="5" type="ORF">ETAA8_11810</name>
</gene>
<proteinExistence type="predicted"/>
<dbReference type="SUPFAM" id="SSF111369">
    <property type="entry name" value="HlyD-like secretion proteins"/>
    <property type="match status" value="1"/>
</dbReference>
<evidence type="ECO:0000256" key="1">
    <source>
        <dbReference type="SAM" id="Coils"/>
    </source>
</evidence>
<keyword evidence="1" id="KW-0175">Coiled coil</keyword>
<keyword evidence="6" id="KW-1185">Reference proteome</keyword>
<dbReference type="InterPro" id="IPR050393">
    <property type="entry name" value="MFP_Efflux_Pump"/>
</dbReference>
<name>A0A517Y7A2_9BACT</name>
<dbReference type="PANTHER" id="PTHR30367">
    <property type="entry name" value="P-HYDROXYBENZOIC ACID EFFLUX PUMP SUBUNIT AAEA-RELATED"/>
    <property type="match status" value="1"/>
</dbReference>
<dbReference type="InterPro" id="IPR029016">
    <property type="entry name" value="GAF-like_dom_sf"/>
</dbReference>
<protein>
    <submittedName>
        <fullName evidence="5">GAF domain protein</fullName>
    </submittedName>
</protein>
<evidence type="ECO:0000256" key="3">
    <source>
        <dbReference type="SAM" id="Phobius"/>
    </source>
</evidence>
<keyword evidence="3" id="KW-0812">Transmembrane</keyword>
<accession>A0A517Y7A2</accession>